<keyword evidence="12" id="KW-1185">Reference proteome</keyword>
<feature type="binding site" description="axial binding residue" evidence="9">
    <location>
        <position position="303"/>
    </location>
    <ligand>
        <name>heme</name>
        <dbReference type="ChEBI" id="CHEBI:30413"/>
    </ligand>
    <ligandPart>
        <name>Fe</name>
        <dbReference type="ChEBI" id="CHEBI:18248"/>
    </ligandPart>
</feature>
<evidence type="ECO:0000256" key="4">
    <source>
        <dbReference type="ARBA" id="ARBA00022723"/>
    </source>
</evidence>
<dbReference type="SUPFAM" id="SSF48264">
    <property type="entry name" value="Cytochrome P450"/>
    <property type="match status" value="1"/>
</dbReference>
<evidence type="ECO:0000256" key="6">
    <source>
        <dbReference type="ARBA" id="ARBA00023004"/>
    </source>
</evidence>
<keyword evidence="4 9" id="KW-0479">Metal-binding</keyword>
<gene>
    <name evidence="11" type="ORF">AB6A40_007613</name>
</gene>
<dbReference type="Pfam" id="PF00067">
    <property type="entry name" value="p450"/>
    <property type="match status" value="1"/>
</dbReference>
<dbReference type="PANTHER" id="PTHR24302:SF15">
    <property type="entry name" value="FATTY-ACID PEROXYGENASE"/>
    <property type="match status" value="1"/>
</dbReference>
<evidence type="ECO:0000256" key="3">
    <source>
        <dbReference type="ARBA" id="ARBA00022617"/>
    </source>
</evidence>
<dbReference type="InterPro" id="IPR001128">
    <property type="entry name" value="Cyt_P450"/>
</dbReference>
<dbReference type="EMBL" id="JBGFUD010006275">
    <property type="protein sequence ID" value="MFH4980904.1"/>
    <property type="molecule type" value="Genomic_DNA"/>
</dbReference>
<keyword evidence="5 10" id="KW-0560">Oxidoreductase</keyword>
<dbReference type="FunFam" id="1.10.630.10:FF:000182">
    <property type="entry name" value="Cytochrome P450 3A4"/>
    <property type="match status" value="1"/>
</dbReference>
<evidence type="ECO:0000256" key="1">
    <source>
        <dbReference type="ARBA" id="ARBA00001971"/>
    </source>
</evidence>
<dbReference type="PANTHER" id="PTHR24302">
    <property type="entry name" value="CYTOCHROME P450 FAMILY 3"/>
    <property type="match status" value="1"/>
</dbReference>
<evidence type="ECO:0008006" key="13">
    <source>
        <dbReference type="Google" id="ProtNLM"/>
    </source>
</evidence>
<dbReference type="InterPro" id="IPR050705">
    <property type="entry name" value="Cytochrome_P450_3A"/>
</dbReference>
<dbReference type="PRINTS" id="PR00463">
    <property type="entry name" value="EP450I"/>
</dbReference>
<comment type="similarity">
    <text evidence="2 10">Belongs to the cytochrome P450 family.</text>
</comment>
<evidence type="ECO:0000256" key="8">
    <source>
        <dbReference type="ARBA" id="ARBA00043906"/>
    </source>
</evidence>
<accession>A0ABD6ERV7</accession>
<evidence type="ECO:0000256" key="2">
    <source>
        <dbReference type="ARBA" id="ARBA00010617"/>
    </source>
</evidence>
<dbReference type="GO" id="GO:0046872">
    <property type="term" value="F:metal ion binding"/>
    <property type="evidence" value="ECO:0007669"/>
    <property type="project" value="UniProtKB-KW"/>
</dbReference>
<proteinExistence type="inferred from homology"/>
<reference evidence="11 12" key="1">
    <citation type="submission" date="2024-08" db="EMBL/GenBank/DDBJ databases">
        <title>Gnathostoma spinigerum genome.</title>
        <authorList>
            <person name="Gonzalez-Bertolin B."/>
            <person name="Monzon S."/>
            <person name="Zaballos A."/>
            <person name="Jimenez P."/>
            <person name="Dekumyoy P."/>
            <person name="Varona S."/>
            <person name="Cuesta I."/>
            <person name="Sumanam S."/>
            <person name="Adisakwattana P."/>
            <person name="Gasser R.B."/>
            <person name="Hernandez-Gonzalez A."/>
            <person name="Young N.D."/>
            <person name="Perteguer M.J."/>
        </authorList>
    </citation>
    <scope>NUCLEOTIDE SEQUENCE [LARGE SCALE GENOMIC DNA]</scope>
    <source>
        <strain evidence="11">AL3</strain>
        <tissue evidence="11">Liver</tissue>
    </source>
</reference>
<keyword evidence="3 9" id="KW-0349">Heme</keyword>
<comment type="function">
    <text evidence="8">Cytochromes P450 are a group of heme-thiolate monooxygenases. They oxidize a variety of structurally unrelated compounds, including steroids, fatty acids, and xenobiotics.</text>
</comment>
<evidence type="ECO:0000313" key="11">
    <source>
        <dbReference type="EMBL" id="MFH4980904.1"/>
    </source>
</evidence>
<sequence>MFPIVDSCVTTAESLIESRIENSDGRFGALDIMGNLTMDVIAKSAFGIDLSLQNDHGTQFMEAAKRLFNFSFVNPKMITAALFPNVARFLVETLGIRILIVNADVAEYFEKLAHQVVENRIKSKDKFVDFLQLMLEASTLREGNEYGKEIIFDKTDVAAQCFLFLAAGYETTTTTLQCIFYSLAVNPECQRKAYEEICEVIGDKAEIAYDDVAKMHYISAVLKETLRMYPPIALIDRVCQNDTVIKGIPIKKGTIIHVPTFAIHYNEEFYPNPEKFDPERFTSTSSPVEPLSHIPFGYGPRHCLGMRFAESEIRYIIARFLRKFEFSAPEYETGTPLEVSTLGFTRLKKPLILTAHRRQ</sequence>
<dbReference type="PRINTS" id="PR00385">
    <property type="entry name" value="P450"/>
</dbReference>
<comment type="caution">
    <text evidence="11">The sequence shown here is derived from an EMBL/GenBank/DDBJ whole genome shotgun (WGS) entry which is preliminary data.</text>
</comment>
<evidence type="ECO:0000256" key="9">
    <source>
        <dbReference type="PIRSR" id="PIRSR602401-1"/>
    </source>
</evidence>
<dbReference type="AlphaFoldDB" id="A0ABD6ERV7"/>
<evidence type="ECO:0000256" key="5">
    <source>
        <dbReference type="ARBA" id="ARBA00023002"/>
    </source>
</evidence>
<dbReference type="PROSITE" id="PS00086">
    <property type="entry name" value="CYTOCHROME_P450"/>
    <property type="match status" value="1"/>
</dbReference>
<dbReference type="Gene3D" id="1.10.630.10">
    <property type="entry name" value="Cytochrome P450"/>
    <property type="match status" value="1"/>
</dbReference>
<keyword evidence="7 10" id="KW-0503">Monooxygenase</keyword>
<keyword evidence="6 9" id="KW-0408">Iron</keyword>
<organism evidence="11 12">
    <name type="scientific">Gnathostoma spinigerum</name>
    <dbReference type="NCBI Taxonomy" id="75299"/>
    <lineage>
        <taxon>Eukaryota</taxon>
        <taxon>Metazoa</taxon>
        <taxon>Ecdysozoa</taxon>
        <taxon>Nematoda</taxon>
        <taxon>Chromadorea</taxon>
        <taxon>Rhabditida</taxon>
        <taxon>Spirurina</taxon>
        <taxon>Gnathostomatomorpha</taxon>
        <taxon>Gnathostomatoidea</taxon>
        <taxon>Gnathostomatidae</taxon>
        <taxon>Gnathostoma</taxon>
    </lineage>
</organism>
<evidence type="ECO:0000256" key="10">
    <source>
        <dbReference type="RuleBase" id="RU000461"/>
    </source>
</evidence>
<dbReference type="GO" id="GO:0004497">
    <property type="term" value="F:monooxygenase activity"/>
    <property type="evidence" value="ECO:0007669"/>
    <property type="project" value="UniProtKB-KW"/>
</dbReference>
<protein>
    <recommendedName>
        <fullName evidence="13">Cytochrome P450</fullName>
    </recommendedName>
</protein>
<name>A0ABD6ERV7_9BILA</name>
<dbReference type="InterPro" id="IPR017972">
    <property type="entry name" value="Cyt_P450_CS"/>
</dbReference>
<evidence type="ECO:0000256" key="7">
    <source>
        <dbReference type="ARBA" id="ARBA00023033"/>
    </source>
</evidence>
<dbReference type="InterPro" id="IPR036396">
    <property type="entry name" value="Cyt_P450_sf"/>
</dbReference>
<dbReference type="Proteomes" id="UP001608902">
    <property type="component" value="Unassembled WGS sequence"/>
</dbReference>
<comment type="cofactor">
    <cofactor evidence="1 9">
        <name>heme</name>
        <dbReference type="ChEBI" id="CHEBI:30413"/>
    </cofactor>
</comment>
<evidence type="ECO:0000313" key="12">
    <source>
        <dbReference type="Proteomes" id="UP001608902"/>
    </source>
</evidence>
<dbReference type="InterPro" id="IPR002401">
    <property type="entry name" value="Cyt_P450_E_grp-I"/>
</dbReference>